<evidence type="ECO:0000256" key="1">
    <source>
        <dbReference type="ARBA" id="ARBA00006756"/>
    </source>
</evidence>
<feature type="transmembrane region" description="Helical" evidence="4">
    <location>
        <begin position="17"/>
        <end position="36"/>
    </location>
</feature>
<proteinExistence type="inferred from homology"/>
<sequence length="690" mass="79570">MAGLLTKIQRYLRQAHVWRFVGLASTTVGLSCYALSSSFNHLFGRWNFLKIFIYIVSSITICFMILFAKSWQCSTTLRFKAHLSFLALTITAIYSFFFDKDVNGKPDVYGLISCAAFAVMSLSLSRQSHLGFEVDLLYFFLGALIVQFMKIHLFLGIFGVGLSYSLIILRSSLDLENEHQRLDDQYHSVVQVDSDSQQQQQQEAAQVDSDSQEVNTDIVIMKTQFTACIDALKSCDRELINMLSNYAKDNVKTFIESNLEDHVPVDSNMVIDALPSNIIDDLQEGVKFMVANGLQKECCDSYSSCRREYLEKFISSSHLKLPNIVNVVEAESTALEFEVRNWITTSNLAMRLLFPNERRLCERIFMGLSTATDIVFTEICREFTIHQFNFSDCFTFEVFPMSVKVFKALNDLIPEYESLFSQKCCDSIRNEAISTWKRLGKATKGIFIELEDWICNDEAISDVPDELYPICRKVIECLNVVFKAWVILPLENFFEEHPMVVYREGSPSSFFIQLIRIIGLLEKHLEVRFKSCPDRALRCITAMNNVRHIEQNAKKWNWDTNPMYNSGIIRKLSAKVRQNLEDYLRISWDDVVGLLKLGDNEAYSAKSMKENLKLFNLHFKEICRVQSTWFVLDEQLRKEIRESIDNILLPIYGVFIGKLYDVLGSHANEYIEYSMLDIDALLNDFVSWIT</sequence>
<reference evidence="6 7" key="1">
    <citation type="submission" date="2019-01" db="EMBL/GenBank/DDBJ databases">
        <title>Sequencing of cultivated peanut Arachis hypogaea provides insights into genome evolution and oil improvement.</title>
        <authorList>
            <person name="Chen X."/>
        </authorList>
    </citation>
    <scope>NUCLEOTIDE SEQUENCE [LARGE SCALE GENOMIC DNA]</scope>
    <source>
        <strain evidence="7">cv. Fuhuasheng</strain>
        <tissue evidence="6">Leaves</tissue>
    </source>
</reference>
<feature type="transmembrane region" description="Helical" evidence="4">
    <location>
        <begin position="79"/>
        <end position="96"/>
    </location>
</feature>
<dbReference type="Gene3D" id="1.20.1280.170">
    <property type="entry name" value="Exocyst complex component Exo70"/>
    <property type="match status" value="1"/>
</dbReference>
<dbReference type="Pfam" id="PF03081">
    <property type="entry name" value="Exo70_C"/>
    <property type="match status" value="1"/>
</dbReference>
<dbReference type="InterPro" id="IPR004140">
    <property type="entry name" value="Exo70"/>
</dbReference>
<dbReference type="InterPro" id="IPR046364">
    <property type="entry name" value="Exo70_C"/>
</dbReference>
<dbReference type="GO" id="GO:0000145">
    <property type="term" value="C:exocyst"/>
    <property type="evidence" value="ECO:0007669"/>
    <property type="project" value="InterPro"/>
</dbReference>
<dbReference type="PROSITE" id="PS51257">
    <property type="entry name" value="PROKAR_LIPOPROTEIN"/>
    <property type="match status" value="1"/>
</dbReference>
<evidence type="ECO:0000259" key="5">
    <source>
        <dbReference type="Pfam" id="PF03081"/>
    </source>
</evidence>
<feature type="transmembrane region" description="Helical" evidence="4">
    <location>
        <begin position="136"/>
        <end position="169"/>
    </location>
</feature>
<comment type="caution">
    <text evidence="6">The sequence shown here is derived from an EMBL/GenBank/DDBJ whole genome shotgun (WGS) entry which is preliminary data.</text>
</comment>
<keyword evidence="7" id="KW-1185">Reference proteome</keyword>
<evidence type="ECO:0000256" key="2">
    <source>
        <dbReference type="ARBA" id="ARBA00022448"/>
    </source>
</evidence>
<keyword evidence="3" id="KW-0268">Exocytosis</keyword>
<keyword evidence="4" id="KW-0472">Membrane</keyword>
<dbReference type="GO" id="GO:0015031">
    <property type="term" value="P:protein transport"/>
    <property type="evidence" value="ECO:0007669"/>
    <property type="project" value="UniProtKB-KW"/>
</dbReference>
<gene>
    <name evidence="6" type="ORF">Ahy_B07g087009</name>
</gene>
<protein>
    <recommendedName>
        <fullName evidence="3">Exocyst subunit Exo70 family protein</fullName>
    </recommendedName>
</protein>
<keyword evidence="2 3" id="KW-0813">Transport</keyword>
<accession>A0A444YB12</accession>
<dbReference type="GO" id="GO:0006887">
    <property type="term" value="P:exocytosis"/>
    <property type="evidence" value="ECO:0007669"/>
    <property type="project" value="UniProtKB-KW"/>
</dbReference>
<dbReference type="SMR" id="A0A444YB12"/>
<name>A0A444YB12_ARAHY</name>
<keyword evidence="4" id="KW-0812">Transmembrane</keyword>
<dbReference type="AlphaFoldDB" id="A0A444YB12"/>
<dbReference type="Gramene" id="arahy.Tifrunner.gnm2.ann2.Ah17g182900.1">
    <property type="protein sequence ID" value="arahy.Tifrunner.gnm2.ann2.Ah17g182900.1-CDS-1"/>
    <property type="gene ID" value="arahy.Tifrunner.gnm2.ann2.Ah17g182900"/>
</dbReference>
<dbReference type="PANTHER" id="PTHR12542">
    <property type="entry name" value="EXOCYST COMPLEX PROTEIN EXO70"/>
    <property type="match status" value="1"/>
</dbReference>
<dbReference type="SUPFAM" id="SSF74788">
    <property type="entry name" value="Cullin repeat-like"/>
    <property type="match status" value="1"/>
</dbReference>
<feature type="domain" description="Exocyst complex subunit Exo70 C-terminal" evidence="5">
    <location>
        <begin position="340"/>
        <end position="684"/>
    </location>
</feature>
<feature type="transmembrane region" description="Helical" evidence="4">
    <location>
        <begin position="108"/>
        <end position="124"/>
    </location>
</feature>
<keyword evidence="4" id="KW-1133">Transmembrane helix</keyword>
<evidence type="ECO:0000256" key="3">
    <source>
        <dbReference type="RuleBase" id="RU365026"/>
    </source>
</evidence>
<dbReference type="GO" id="GO:0005546">
    <property type="term" value="F:phosphatidylinositol-4,5-bisphosphate binding"/>
    <property type="evidence" value="ECO:0007669"/>
    <property type="project" value="InterPro"/>
</dbReference>
<comment type="similarity">
    <text evidence="1 3">Belongs to the EXO70 family.</text>
</comment>
<dbReference type="Proteomes" id="UP000289738">
    <property type="component" value="Chromosome B07"/>
</dbReference>
<evidence type="ECO:0000256" key="4">
    <source>
        <dbReference type="SAM" id="Phobius"/>
    </source>
</evidence>
<dbReference type="OrthoDB" id="1922221at2759"/>
<dbReference type="PANTHER" id="PTHR12542:SF180">
    <property type="entry name" value="EXOCYST SUBUNIT EXO70 FAMILY PROTEIN"/>
    <property type="match status" value="1"/>
</dbReference>
<organism evidence="6 7">
    <name type="scientific">Arachis hypogaea</name>
    <name type="common">Peanut</name>
    <dbReference type="NCBI Taxonomy" id="3818"/>
    <lineage>
        <taxon>Eukaryota</taxon>
        <taxon>Viridiplantae</taxon>
        <taxon>Streptophyta</taxon>
        <taxon>Embryophyta</taxon>
        <taxon>Tracheophyta</taxon>
        <taxon>Spermatophyta</taxon>
        <taxon>Magnoliopsida</taxon>
        <taxon>eudicotyledons</taxon>
        <taxon>Gunneridae</taxon>
        <taxon>Pentapetalae</taxon>
        <taxon>rosids</taxon>
        <taxon>fabids</taxon>
        <taxon>Fabales</taxon>
        <taxon>Fabaceae</taxon>
        <taxon>Papilionoideae</taxon>
        <taxon>50 kb inversion clade</taxon>
        <taxon>dalbergioids sensu lato</taxon>
        <taxon>Dalbergieae</taxon>
        <taxon>Pterocarpus clade</taxon>
        <taxon>Arachis</taxon>
    </lineage>
</organism>
<dbReference type="STRING" id="3818.A0A444YB12"/>
<dbReference type="EMBL" id="SDMP01000017">
    <property type="protein sequence ID" value="RYQ99132.1"/>
    <property type="molecule type" value="Genomic_DNA"/>
</dbReference>
<evidence type="ECO:0000313" key="7">
    <source>
        <dbReference type="Proteomes" id="UP000289738"/>
    </source>
</evidence>
<evidence type="ECO:0000313" key="6">
    <source>
        <dbReference type="EMBL" id="RYQ99132.1"/>
    </source>
</evidence>
<keyword evidence="3" id="KW-0653">Protein transport</keyword>
<feature type="transmembrane region" description="Helical" evidence="4">
    <location>
        <begin position="48"/>
        <end position="67"/>
    </location>
</feature>
<dbReference type="InterPro" id="IPR016159">
    <property type="entry name" value="Cullin_repeat-like_dom_sf"/>
</dbReference>
<comment type="function">
    <text evidence="3">Component of the exocyst complex.</text>
</comment>